<name>A0AA37BEV7_9ACTN</name>
<comment type="caution">
    <text evidence="1">The sequence shown here is derived from an EMBL/GenBank/DDBJ whole genome shotgun (WGS) entry which is preliminary data.</text>
</comment>
<gene>
    <name evidence="1" type="ORF">GCM10010126_19030</name>
</gene>
<organism evidence="1 2">
    <name type="scientific">Planomonospora parontospora</name>
    <dbReference type="NCBI Taxonomy" id="58119"/>
    <lineage>
        <taxon>Bacteria</taxon>
        <taxon>Bacillati</taxon>
        <taxon>Actinomycetota</taxon>
        <taxon>Actinomycetes</taxon>
        <taxon>Streptosporangiales</taxon>
        <taxon>Streptosporangiaceae</taxon>
        <taxon>Planomonospora</taxon>
    </lineage>
</organism>
<reference evidence="1" key="1">
    <citation type="journal article" date="2014" name="Int. J. Syst. Evol. Microbiol.">
        <title>Complete genome sequence of Corynebacterium casei LMG S-19264T (=DSM 44701T), isolated from a smear-ripened cheese.</title>
        <authorList>
            <consortium name="US DOE Joint Genome Institute (JGI-PGF)"/>
            <person name="Walter F."/>
            <person name="Albersmeier A."/>
            <person name="Kalinowski J."/>
            <person name="Ruckert C."/>
        </authorList>
    </citation>
    <scope>NUCLEOTIDE SEQUENCE</scope>
    <source>
        <strain evidence="1">JCM 3093</strain>
    </source>
</reference>
<accession>A0AA37BEV7</accession>
<evidence type="ECO:0000313" key="2">
    <source>
        <dbReference type="Proteomes" id="UP000627984"/>
    </source>
</evidence>
<evidence type="ECO:0000313" key="1">
    <source>
        <dbReference type="EMBL" id="GGK59691.1"/>
    </source>
</evidence>
<protein>
    <submittedName>
        <fullName evidence="1">Uncharacterized protein</fullName>
    </submittedName>
</protein>
<dbReference type="AlphaFoldDB" id="A0AA37BEV7"/>
<proteinExistence type="predicted"/>
<dbReference type="EMBL" id="BMQD01000005">
    <property type="protein sequence ID" value="GGK59691.1"/>
    <property type="molecule type" value="Genomic_DNA"/>
</dbReference>
<reference evidence="1" key="2">
    <citation type="submission" date="2022-09" db="EMBL/GenBank/DDBJ databases">
        <authorList>
            <person name="Sun Q."/>
            <person name="Ohkuma M."/>
        </authorList>
    </citation>
    <scope>NUCLEOTIDE SEQUENCE</scope>
    <source>
        <strain evidence="1">JCM 3093</strain>
    </source>
</reference>
<sequence>MPGIGEGPAKVISVSLPEGTVHALREMVGNRGVSALVAAAVEEHLRNRATASYLDEYEREHGAFSDGERRTALDVWSAAEQREAGWRAAG</sequence>
<dbReference type="Proteomes" id="UP000627984">
    <property type="component" value="Unassembled WGS sequence"/>
</dbReference>